<name>A0A1L9V8U4_ASPGL</name>
<sequence length="90" mass="10391">MAVSGSEWSLGELFWHQEDKTLQITRVSQGKCFCIQILPCSFYKSPNSLERYNRFMDFLCDEEKDFEKAEMAQEEFTPLIVAPILGVDCA</sequence>
<gene>
    <name evidence="1" type="ORF">ASPGLDRAFT_865208</name>
</gene>
<protein>
    <submittedName>
        <fullName evidence="1">Uncharacterized protein</fullName>
    </submittedName>
</protein>
<organism evidence="1 2">
    <name type="scientific">Aspergillus glaucus CBS 516.65</name>
    <dbReference type="NCBI Taxonomy" id="1160497"/>
    <lineage>
        <taxon>Eukaryota</taxon>
        <taxon>Fungi</taxon>
        <taxon>Dikarya</taxon>
        <taxon>Ascomycota</taxon>
        <taxon>Pezizomycotina</taxon>
        <taxon>Eurotiomycetes</taxon>
        <taxon>Eurotiomycetidae</taxon>
        <taxon>Eurotiales</taxon>
        <taxon>Aspergillaceae</taxon>
        <taxon>Aspergillus</taxon>
        <taxon>Aspergillus subgen. Aspergillus</taxon>
    </lineage>
</organism>
<dbReference type="OrthoDB" id="4062651at2759"/>
<proteinExistence type="predicted"/>
<dbReference type="GeneID" id="34466650"/>
<dbReference type="AlphaFoldDB" id="A0A1L9V8U4"/>
<keyword evidence="2" id="KW-1185">Reference proteome</keyword>
<dbReference type="RefSeq" id="XP_022397046.1">
    <property type="nucleotide sequence ID" value="XM_022550390.1"/>
</dbReference>
<dbReference type="STRING" id="1160497.A0A1L9V8U4"/>
<dbReference type="EMBL" id="KV878911">
    <property type="protein sequence ID" value="OJJ80348.1"/>
    <property type="molecule type" value="Genomic_DNA"/>
</dbReference>
<dbReference type="Proteomes" id="UP000184300">
    <property type="component" value="Unassembled WGS sequence"/>
</dbReference>
<accession>A0A1L9V8U4</accession>
<evidence type="ECO:0000313" key="1">
    <source>
        <dbReference type="EMBL" id="OJJ80348.1"/>
    </source>
</evidence>
<dbReference type="VEuPathDB" id="FungiDB:ASPGLDRAFT_865208"/>
<reference evidence="2" key="1">
    <citation type="journal article" date="2017" name="Genome Biol.">
        <title>Comparative genomics reveals high biological diversity and specific adaptations in the industrially and medically important fungal genus Aspergillus.</title>
        <authorList>
            <person name="de Vries R.P."/>
            <person name="Riley R."/>
            <person name="Wiebenga A."/>
            <person name="Aguilar-Osorio G."/>
            <person name="Amillis S."/>
            <person name="Uchima C.A."/>
            <person name="Anderluh G."/>
            <person name="Asadollahi M."/>
            <person name="Askin M."/>
            <person name="Barry K."/>
            <person name="Battaglia E."/>
            <person name="Bayram O."/>
            <person name="Benocci T."/>
            <person name="Braus-Stromeyer S.A."/>
            <person name="Caldana C."/>
            <person name="Canovas D."/>
            <person name="Cerqueira G.C."/>
            <person name="Chen F."/>
            <person name="Chen W."/>
            <person name="Choi C."/>
            <person name="Clum A."/>
            <person name="Dos Santos R.A."/>
            <person name="Damasio A.R."/>
            <person name="Diallinas G."/>
            <person name="Emri T."/>
            <person name="Fekete E."/>
            <person name="Flipphi M."/>
            <person name="Freyberg S."/>
            <person name="Gallo A."/>
            <person name="Gournas C."/>
            <person name="Habgood R."/>
            <person name="Hainaut M."/>
            <person name="Harispe M.L."/>
            <person name="Henrissat B."/>
            <person name="Hilden K.S."/>
            <person name="Hope R."/>
            <person name="Hossain A."/>
            <person name="Karabika E."/>
            <person name="Karaffa L."/>
            <person name="Karanyi Z."/>
            <person name="Krasevec N."/>
            <person name="Kuo A."/>
            <person name="Kusch H."/>
            <person name="LaButti K."/>
            <person name="Lagendijk E.L."/>
            <person name="Lapidus A."/>
            <person name="Levasseur A."/>
            <person name="Lindquist E."/>
            <person name="Lipzen A."/>
            <person name="Logrieco A.F."/>
            <person name="MacCabe A."/>
            <person name="Maekelae M.R."/>
            <person name="Malavazi I."/>
            <person name="Melin P."/>
            <person name="Meyer V."/>
            <person name="Mielnichuk N."/>
            <person name="Miskei M."/>
            <person name="Molnar A.P."/>
            <person name="Mule G."/>
            <person name="Ngan C.Y."/>
            <person name="Orejas M."/>
            <person name="Orosz E."/>
            <person name="Ouedraogo J.P."/>
            <person name="Overkamp K.M."/>
            <person name="Park H.-S."/>
            <person name="Perrone G."/>
            <person name="Piumi F."/>
            <person name="Punt P.J."/>
            <person name="Ram A.F."/>
            <person name="Ramon A."/>
            <person name="Rauscher S."/>
            <person name="Record E."/>
            <person name="Riano-Pachon D.M."/>
            <person name="Robert V."/>
            <person name="Roehrig J."/>
            <person name="Ruller R."/>
            <person name="Salamov A."/>
            <person name="Salih N.S."/>
            <person name="Samson R.A."/>
            <person name="Sandor E."/>
            <person name="Sanguinetti M."/>
            <person name="Schuetze T."/>
            <person name="Sepcic K."/>
            <person name="Shelest E."/>
            <person name="Sherlock G."/>
            <person name="Sophianopoulou V."/>
            <person name="Squina F.M."/>
            <person name="Sun H."/>
            <person name="Susca A."/>
            <person name="Todd R.B."/>
            <person name="Tsang A."/>
            <person name="Unkles S.E."/>
            <person name="van de Wiele N."/>
            <person name="van Rossen-Uffink D."/>
            <person name="Oliveira J.V."/>
            <person name="Vesth T.C."/>
            <person name="Visser J."/>
            <person name="Yu J.-H."/>
            <person name="Zhou M."/>
            <person name="Andersen M.R."/>
            <person name="Archer D.B."/>
            <person name="Baker S.E."/>
            <person name="Benoit I."/>
            <person name="Brakhage A.A."/>
            <person name="Braus G.H."/>
            <person name="Fischer R."/>
            <person name="Frisvad J.C."/>
            <person name="Goldman G.H."/>
            <person name="Houbraken J."/>
            <person name="Oakley B."/>
            <person name="Pocsi I."/>
            <person name="Scazzocchio C."/>
            <person name="Seiboth B."/>
            <person name="vanKuyk P.A."/>
            <person name="Wortman J."/>
            <person name="Dyer P.S."/>
            <person name="Grigoriev I.V."/>
        </authorList>
    </citation>
    <scope>NUCLEOTIDE SEQUENCE [LARGE SCALE GENOMIC DNA]</scope>
    <source>
        <strain evidence="2">CBS 516.65</strain>
    </source>
</reference>
<evidence type="ECO:0000313" key="2">
    <source>
        <dbReference type="Proteomes" id="UP000184300"/>
    </source>
</evidence>